<name>A0AAF5D3Y5_STRER</name>
<dbReference type="WBParaSite" id="TCONS_00005944.p1">
    <property type="protein sequence ID" value="TCONS_00005944.p1"/>
    <property type="gene ID" value="XLOC_004151"/>
</dbReference>
<feature type="compositionally biased region" description="Basic and acidic residues" evidence="1">
    <location>
        <begin position="32"/>
        <end position="65"/>
    </location>
</feature>
<dbReference type="Proteomes" id="UP000035681">
    <property type="component" value="Unplaced"/>
</dbReference>
<feature type="region of interest" description="Disordered" evidence="1">
    <location>
        <begin position="27"/>
        <end position="65"/>
    </location>
</feature>
<organism evidence="4 5">
    <name type="scientific">Strongyloides stercoralis</name>
    <name type="common">Threadworm</name>
    <dbReference type="NCBI Taxonomy" id="6248"/>
    <lineage>
        <taxon>Eukaryota</taxon>
        <taxon>Metazoa</taxon>
        <taxon>Ecdysozoa</taxon>
        <taxon>Nematoda</taxon>
        <taxon>Chromadorea</taxon>
        <taxon>Rhabditida</taxon>
        <taxon>Tylenchina</taxon>
        <taxon>Panagrolaimomorpha</taxon>
        <taxon>Strongyloidoidea</taxon>
        <taxon>Strongyloididae</taxon>
        <taxon>Strongyloides</taxon>
    </lineage>
</organism>
<dbReference type="AlphaFoldDB" id="A0AAF5D3Y5"/>
<protein>
    <submittedName>
        <fullName evidence="5">Uncharacterized protein</fullName>
    </submittedName>
</protein>
<keyword evidence="2" id="KW-1133">Transmembrane helix</keyword>
<feature type="transmembrane region" description="Helical" evidence="2">
    <location>
        <begin position="205"/>
        <end position="231"/>
    </location>
</feature>
<evidence type="ECO:0000256" key="3">
    <source>
        <dbReference type="SAM" id="SignalP"/>
    </source>
</evidence>
<sequence length="269" mass="30347">TTNMFRNILTILLIAFLTVPLFATPTHKSKEHGKNEISTDGKNMHPSTNDKHNMSSNDDKNVSLKKDDGDDISIEIVMKGSGKVDLDNSTVGHILDNNDNEDDLEDEVVVNGMKSSVLGGFLVYFGHLAEALNHITNSLADGAHVAAGKIADISHKTHDVYLVSKDQFVKTEETVANKAHDLFLYTQEEFEYVVREMRKEANRHAFYIGLLSGICSYFLMFPIIFLLKTLYKKFYVERSRISFFCRSFKGEKKPLLRKGKNTGSIDFDL</sequence>
<proteinExistence type="predicted"/>
<keyword evidence="4" id="KW-1185">Reference proteome</keyword>
<evidence type="ECO:0000256" key="2">
    <source>
        <dbReference type="SAM" id="Phobius"/>
    </source>
</evidence>
<keyword evidence="3" id="KW-0732">Signal</keyword>
<reference evidence="5" key="1">
    <citation type="submission" date="2024-02" db="UniProtKB">
        <authorList>
            <consortium name="WormBaseParasite"/>
        </authorList>
    </citation>
    <scope>IDENTIFICATION</scope>
</reference>
<keyword evidence="2" id="KW-0472">Membrane</keyword>
<evidence type="ECO:0000256" key="1">
    <source>
        <dbReference type="SAM" id="MobiDB-lite"/>
    </source>
</evidence>
<feature type="chain" id="PRO_5042074873" evidence="3">
    <location>
        <begin position="24"/>
        <end position="269"/>
    </location>
</feature>
<accession>A0AAF5D3Y5</accession>
<keyword evidence="2" id="KW-0812">Transmembrane</keyword>
<evidence type="ECO:0000313" key="4">
    <source>
        <dbReference type="Proteomes" id="UP000035681"/>
    </source>
</evidence>
<evidence type="ECO:0000313" key="5">
    <source>
        <dbReference type="WBParaSite" id="TCONS_00005944.p1"/>
    </source>
</evidence>
<feature type="signal peptide" evidence="3">
    <location>
        <begin position="1"/>
        <end position="23"/>
    </location>
</feature>